<accession>A0A1E3HYC0</accession>
<dbReference type="RefSeq" id="XP_019028240.1">
    <property type="nucleotide sequence ID" value="XM_019179759.1"/>
</dbReference>
<protein>
    <recommendedName>
        <fullName evidence="6">F-box domain-containing protein</fullName>
    </recommendedName>
</protein>
<feature type="compositionally biased region" description="Polar residues" evidence="5">
    <location>
        <begin position="408"/>
        <end position="417"/>
    </location>
</feature>
<dbReference type="GO" id="GO:0005737">
    <property type="term" value="C:cytoplasm"/>
    <property type="evidence" value="ECO:0007669"/>
    <property type="project" value="TreeGrafter"/>
</dbReference>
<dbReference type="SUPFAM" id="SSF50978">
    <property type="entry name" value="WD40 repeat-like"/>
    <property type="match status" value="1"/>
</dbReference>
<dbReference type="SUPFAM" id="SSF81383">
    <property type="entry name" value="F-box domain"/>
    <property type="match status" value="1"/>
</dbReference>
<feature type="region of interest" description="Disordered" evidence="5">
    <location>
        <begin position="395"/>
        <end position="510"/>
    </location>
</feature>
<dbReference type="InterPro" id="IPR019775">
    <property type="entry name" value="WD40_repeat_CS"/>
</dbReference>
<keyword evidence="1" id="KW-0963">Cytoplasm</keyword>
<keyword evidence="2 4" id="KW-0853">WD repeat</keyword>
<dbReference type="Proteomes" id="UP000094819">
    <property type="component" value="Unassembled WGS sequence"/>
</dbReference>
<dbReference type="Pfam" id="PF12937">
    <property type="entry name" value="F-box-like"/>
    <property type="match status" value="1"/>
</dbReference>
<dbReference type="InterPro" id="IPR036047">
    <property type="entry name" value="F-box-like_dom_sf"/>
</dbReference>
<dbReference type="PROSITE" id="PS50181">
    <property type="entry name" value="FBOX"/>
    <property type="match status" value="1"/>
</dbReference>
<dbReference type="SMART" id="SM00256">
    <property type="entry name" value="FBOX"/>
    <property type="match status" value="1"/>
</dbReference>
<dbReference type="InterPro" id="IPR020472">
    <property type="entry name" value="WD40_PAC1"/>
</dbReference>
<dbReference type="InterPro" id="IPR001810">
    <property type="entry name" value="F-box_dom"/>
</dbReference>
<reference evidence="7 8" key="1">
    <citation type="submission" date="2016-06" db="EMBL/GenBank/DDBJ databases">
        <title>Evolution of pathogenesis and genome organization in the Tremellales.</title>
        <authorList>
            <person name="Cuomo C."/>
            <person name="Litvintseva A."/>
            <person name="Heitman J."/>
            <person name="Chen Y."/>
            <person name="Sun S."/>
            <person name="Springer D."/>
            <person name="Dromer F."/>
            <person name="Young S."/>
            <person name="Zeng Q."/>
            <person name="Chapman S."/>
            <person name="Gujja S."/>
            <person name="Saif S."/>
            <person name="Birren B."/>
        </authorList>
    </citation>
    <scope>NUCLEOTIDE SEQUENCE [LARGE SCALE GENOMIC DNA]</scope>
    <source>
        <strain evidence="7 8">CBS 7118</strain>
    </source>
</reference>
<sequence>MSSGSSAWAEPPSPSPAHAQPKPILPSFAALTLDPSLHSGPVPPSLPTPSPVSPSLAQPQPIPMNANPLADHGPLTPAPSPGPRGREDGRMDLESLGLENDFLKNWVDQQGALPPRGNVGGWFTAGGGAGHERSADSTAKGKGKAPVRPSHDTDLLLYQFTRLPTSARFNFLNSLVPELRLDEALLVSRKIAPLLRRDFLKELPIELSLHILSFVDDPKTLARCAQVSHYWNALLQDDATWRYHFSLHHLPDGPASLAALASYSPFMKRRTAEKEKSRSSSTPKRLTPFGIEKRIANLPVAKPLPIPGNTYQSIVALSYLSKTNWTTGGLLLAKHVSIDDSVVTSLCMDDSFIVVGMANHAIHVFNAESGAWMRALEGHAAGVWAMVLVSANVADDEEEPDERVGTETPPSWYQPQPASGAYRDNGQSRRSSFTGVAAAERVPPLGNPMGGSRPSSVMGYSSLGQFDYPSGPHAGSSSHRRPSPPPPPSPGSTRKKRREGGGGSDVTGSIKGWPGLGYNMAVSGGCDRDIKVWNVDTGECILTMTGHTSTIRCLKVLPGRPIIVSGSRDNTIRVWNLETGEELHTLRGHAGSVRCVEVWDLGEEGGGGRAVSGSYDHTARLWNLETGECLQVFSGHYAEIYSIAYNGFTDTIITGSLDCTVRVWKASTGECLALLQGHTALVGQLQLEGNRLITGGSDGRVIIFDLTSYTCIHRLCAHDNSVTTLQFNHQFILSGGNDGRVKLWDLHSGRFVRELTKPCDAVWRVGFRGDRVVVLCQRDGKTSLEVVSFRVGEGEKARKKSRPEGSGSRRGGVERMRKLSLPLI</sequence>
<dbReference type="PROSITE" id="PS50294">
    <property type="entry name" value="WD_REPEATS_REGION"/>
    <property type="match status" value="3"/>
</dbReference>
<feature type="repeat" description="WD" evidence="4">
    <location>
        <begin position="675"/>
        <end position="714"/>
    </location>
</feature>
<dbReference type="GO" id="GO:0005634">
    <property type="term" value="C:nucleus"/>
    <property type="evidence" value="ECO:0007669"/>
    <property type="project" value="TreeGrafter"/>
</dbReference>
<dbReference type="PANTHER" id="PTHR19849:SF0">
    <property type="entry name" value="PHOSPHOLIPASE A-2-ACTIVATING PROTEIN"/>
    <property type="match status" value="1"/>
</dbReference>
<dbReference type="GO" id="GO:0043161">
    <property type="term" value="P:proteasome-mediated ubiquitin-dependent protein catabolic process"/>
    <property type="evidence" value="ECO:0007669"/>
    <property type="project" value="TreeGrafter"/>
</dbReference>
<evidence type="ECO:0000256" key="3">
    <source>
        <dbReference type="ARBA" id="ARBA00022737"/>
    </source>
</evidence>
<dbReference type="InterPro" id="IPR015943">
    <property type="entry name" value="WD40/YVTN_repeat-like_dom_sf"/>
</dbReference>
<feature type="repeat" description="WD" evidence="4">
    <location>
        <begin position="522"/>
        <end position="543"/>
    </location>
</feature>
<name>A0A1E3HYC0_9TREE</name>
<dbReference type="InterPro" id="IPR011047">
    <property type="entry name" value="Quinoprotein_ADH-like_sf"/>
</dbReference>
<dbReference type="Gene3D" id="2.130.10.10">
    <property type="entry name" value="YVTN repeat-like/Quinoprotein amine dehydrogenase"/>
    <property type="match status" value="3"/>
</dbReference>
<dbReference type="PANTHER" id="PTHR19849">
    <property type="entry name" value="PHOSPHOLIPASE A-2-ACTIVATING PROTEIN"/>
    <property type="match status" value="1"/>
</dbReference>
<keyword evidence="8" id="KW-1185">Reference proteome</keyword>
<dbReference type="AlphaFoldDB" id="A0A1E3HYC0"/>
<feature type="repeat" description="WD" evidence="4">
    <location>
        <begin position="544"/>
        <end position="585"/>
    </location>
</feature>
<evidence type="ECO:0000313" key="8">
    <source>
        <dbReference type="Proteomes" id="UP000094819"/>
    </source>
</evidence>
<dbReference type="GO" id="GO:0010992">
    <property type="term" value="P:ubiquitin recycling"/>
    <property type="evidence" value="ECO:0007669"/>
    <property type="project" value="TreeGrafter"/>
</dbReference>
<dbReference type="SMART" id="SM00320">
    <property type="entry name" value="WD40"/>
    <property type="match status" value="6"/>
</dbReference>
<feature type="region of interest" description="Disordered" evidence="5">
    <location>
        <begin position="1"/>
        <end position="91"/>
    </location>
</feature>
<dbReference type="SUPFAM" id="SSF50998">
    <property type="entry name" value="Quinoprotein alcohol dehydrogenase-like"/>
    <property type="match status" value="1"/>
</dbReference>
<dbReference type="OrthoDB" id="190105at2759"/>
<feature type="repeat" description="WD" evidence="4">
    <location>
        <begin position="633"/>
        <end position="674"/>
    </location>
</feature>
<evidence type="ECO:0000256" key="5">
    <source>
        <dbReference type="SAM" id="MobiDB-lite"/>
    </source>
</evidence>
<organism evidence="7 8">
    <name type="scientific">Cryptococcus wingfieldii CBS 7118</name>
    <dbReference type="NCBI Taxonomy" id="1295528"/>
    <lineage>
        <taxon>Eukaryota</taxon>
        <taxon>Fungi</taxon>
        <taxon>Dikarya</taxon>
        <taxon>Basidiomycota</taxon>
        <taxon>Agaricomycotina</taxon>
        <taxon>Tremellomycetes</taxon>
        <taxon>Tremellales</taxon>
        <taxon>Cryptococcaceae</taxon>
        <taxon>Cryptococcus</taxon>
    </lineage>
</organism>
<dbReference type="CDD" id="cd00200">
    <property type="entry name" value="WD40"/>
    <property type="match status" value="1"/>
</dbReference>
<dbReference type="PROSITE" id="PS00678">
    <property type="entry name" value="WD_REPEATS_1"/>
    <property type="match status" value="3"/>
</dbReference>
<dbReference type="InterPro" id="IPR001680">
    <property type="entry name" value="WD40_rpt"/>
</dbReference>
<feature type="repeat" description="WD" evidence="4">
    <location>
        <begin position="586"/>
        <end position="632"/>
    </location>
</feature>
<comment type="caution">
    <text evidence="7">The sequence shown here is derived from an EMBL/GenBank/DDBJ whole genome shotgun (WGS) entry which is preliminary data.</text>
</comment>
<dbReference type="Gene3D" id="1.20.1280.50">
    <property type="match status" value="1"/>
</dbReference>
<evidence type="ECO:0000256" key="1">
    <source>
        <dbReference type="ARBA" id="ARBA00022490"/>
    </source>
</evidence>
<keyword evidence="3" id="KW-0677">Repeat</keyword>
<dbReference type="InterPro" id="IPR036322">
    <property type="entry name" value="WD40_repeat_dom_sf"/>
</dbReference>
<evidence type="ECO:0000313" key="7">
    <source>
        <dbReference type="EMBL" id="ODN81289.1"/>
    </source>
</evidence>
<gene>
    <name evidence="7" type="ORF">L198_07773</name>
</gene>
<feature type="compositionally biased region" description="Low complexity" evidence="5">
    <location>
        <begin position="1"/>
        <end position="22"/>
    </location>
</feature>
<evidence type="ECO:0000256" key="2">
    <source>
        <dbReference type="ARBA" id="ARBA00022574"/>
    </source>
</evidence>
<feature type="compositionally biased region" description="Pro residues" evidence="5">
    <location>
        <begin position="41"/>
        <end position="52"/>
    </location>
</feature>
<dbReference type="Pfam" id="PF00400">
    <property type="entry name" value="WD40"/>
    <property type="match status" value="5"/>
</dbReference>
<feature type="domain" description="F-box" evidence="6">
    <location>
        <begin position="197"/>
        <end position="244"/>
    </location>
</feature>
<feature type="compositionally biased region" description="Polar residues" evidence="5">
    <location>
        <begin position="453"/>
        <end position="464"/>
    </location>
</feature>
<proteinExistence type="predicted"/>
<dbReference type="GO" id="GO:0043130">
    <property type="term" value="F:ubiquitin binding"/>
    <property type="evidence" value="ECO:0007669"/>
    <property type="project" value="TreeGrafter"/>
</dbReference>
<dbReference type="PRINTS" id="PR00320">
    <property type="entry name" value="GPROTEINBRPT"/>
</dbReference>
<evidence type="ECO:0000256" key="4">
    <source>
        <dbReference type="PROSITE-ProRule" id="PRU00221"/>
    </source>
</evidence>
<dbReference type="EMBL" id="AWGH01000042">
    <property type="protein sequence ID" value="ODN81289.1"/>
    <property type="molecule type" value="Genomic_DNA"/>
</dbReference>
<feature type="region of interest" description="Disordered" evidence="5">
    <location>
        <begin position="795"/>
        <end position="824"/>
    </location>
</feature>
<dbReference type="PROSITE" id="PS50082">
    <property type="entry name" value="WD_REPEATS_2"/>
    <property type="match status" value="6"/>
</dbReference>
<feature type="region of interest" description="Disordered" evidence="5">
    <location>
        <begin position="126"/>
        <end position="148"/>
    </location>
</feature>
<feature type="repeat" description="WD" evidence="4">
    <location>
        <begin position="715"/>
        <end position="754"/>
    </location>
</feature>
<evidence type="ECO:0000259" key="6">
    <source>
        <dbReference type="PROSITE" id="PS50181"/>
    </source>
</evidence>
<dbReference type="GeneID" id="30196984"/>